<sequence>ATNALNSSCYKRRAPSCCSGPASLLVPEALSPLLFALLPCLFHGFLAQICEWVKGGHRRSGLDLGARRPDLVVILLAWSDGEVWERRGGEESAFRVCDGGASFSDLRTAALLLRLSLRKCVGGLSSPVVQSCGRGGCLCFSSKLGRCLRFVLGLCPWRLGEVHLPFPARKVIIGLILPMVAPPESGRFRVSPPSHPVSSVWTVGWCCLLTSSMALLTVPFMSTLSLLCSGTVLARAWIPISL</sequence>
<name>A0A816VY18_BRANA</name>
<dbReference type="AlphaFoldDB" id="A0A816VY18"/>
<organism evidence="1">
    <name type="scientific">Brassica napus</name>
    <name type="common">Rape</name>
    <dbReference type="NCBI Taxonomy" id="3708"/>
    <lineage>
        <taxon>Eukaryota</taxon>
        <taxon>Viridiplantae</taxon>
        <taxon>Streptophyta</taxon>
        <taxon>Embryophyta</taxon>
        <taxon>Tracheophyta</taxon>
        <taxon>Spermatophyta</taxon>
        <taxon>Magnoliopsida</taxon>
        <taxon>eudicotyledons</taxon>
        <taxon>Gunneridae</taxon>
        <taxon>Pentapetalae</taxon>
        <taxon>rosids</taxon>
        <taxon>malvids</taxon>
        <taxon>Brassicales</taxon>
        <taxon>Brassicaceae</taxon>
        <taxon>Brassiceae</taxon>
        <taxon>Brassica</taxon>
    </lineage>
</organism>
<proteinExistence type="predicted"/>
<protein>
    <submittedName>
        <fullName evidence="1">(rape) hypothetical protein</fullName>
    </submittedName>
</protein>
<accession>A0A816VY18</accession>
<feature type="non-terminal residue" evidence="1">
    <location>
        <position position="1"/>
    </location>
</feature>
<gene>
    <name evidence="1" type="ORF">DARMORV10_A03P52470.1</name>
</gene>
<dbReference type="EMBL" id="HG994357">
    <property type="protein sequence ID" value="CAF2130512.1"/>
    <property type="molecule type" value="Genomic_DNA"/>
</dbReference>
<evidence type="ECO:0000313" key="1">
    <source>
        <dbReference type="EMBL" id="CAF2130512.1"/>
    </source>
</evidence>
<reference evidence="1" key="1">
    <citation type="submission" date="2021-01" db="EMBL/GenBank/DDBJ databases">
        <authorList>
            <consortium name="Genoscope - CEA"/>
            <person name="William W."/>
        </authorList>
    </citation>
    <scope>NUCLEOTIDE SEQUENCE</scope>
</reference>
<dbReference type="Proteomes" id="UP001295469">
    <property type="component" value="Chromosome A03"/>
</dbReference>